<protein>
    <recommendedName>
        <fullName evidence="4">(R)-citramalate synthase</fullName>
        <ecNumber evidence="3">2.3.3.13</ecNumber>
        <ecNumber evidence="9">2.3.3.21</ecNumber>
    </recommendedName>
</protein>
<dbReference type="SUPFAM" id="SSF51569">
    <property type="entry name" value="Aldolase"/>
    <property type="match status" value="1"/>
</dbReference>
<dbReference type="Gene3D" id="1.10.238.260">
    <property type="match status" value="1"/>
</dbReference>
<dbReference type="SMART" id="SM00917">
    <property type="entry name" value="LeuA_dimer"/>
    <property type="match status" value="1"/>
</dbReference>
<dbReference type="NCBIfam" id="TIGR00977">
    <property type="entry name" value="citramal_synth"/>
    <property type="match status" value="1"/>
</dbReference>
<evidence type="ECO:0000256" key="2">
    <source>
        <dbReference type="ARBA" id="ARBA00006154"/>
    </source>
</evidence>
<dbReference type="Gene3D" id="3.20.20.70">
    <property type="entry name" value="Aldolase class I"/>
    <property type="match status" value="1"/>
</dbReference>
<dbReference type="InterPro" id="IPR000891">
    <property type="entry name" value="PYR_CT"/>
</dbReference>
<dbReference type="AlphaFoldDB" id="A0ABD3NVJ6"/>
<dbReference type="EC" id="2.3.3.13" evidence="3"/>
<evidence type="ECO:0000256" key="9">
    <source>
        <dbReference type="ARBA" id="ARBA00034330"/>
    </source>
</evidence>
<dbReference type="Gene3D" id="3.30.160.270">
    <property type="match status" value="1"/>
</dbReference>
<feature type="compositionally biased region" description="Low complexity" evidence="10">
    <location>
        <begin position="123"/>
        <end position="133"/>
    </location>
</feature>
<dbReference type="EC" id="2.3.3.21" evidence="9"/>
<evidence type="ECO:0000256" key="8">
    <source>
        <dbReference type="ARBA" id="ARBA00023304"/>
    </source>
</evidence>
<evidence type="ECO:0000256" key="10">
    <source>
        <dbReference type="SAM" id="MobiDB-lite"/>
    </source>
</evidence>
<dbReference type="PANTHER" id="PTHR43538">
    <property type="entry name" value="ALPHA-IPM SYNTHASE/HOMOCITRATE SYNTHASE"/>
    <property type="match status" value="1"/>
</dbReference>
<feature type="region of interest" description="Disordered" evidence="10">
    <location>
        <begin position="35"/>
        <end position="82"/>
    </location>
</feature>
<dbReference type="Proteomes" id="UP001530315">
    <property type="component" value="Unassembled WGS sequence"/>
</dbReference>
<dbReference type="GO" id="GO:0003852">
    <property type="term" value="F:2-isopropylmalate synthase activity"/>
    <property type="evidence" value="ECO:0007669"/>
    <property type="project" value="UniProtKB-EC"/>
</dbReference>
<organism evidence="12 13">
    <name type="scientific">Stephanodiscus triporus</name>
    <dbReference type="NCBI Taxonomy" id="2934178"/>
    <lineage>
        <taxon>Eukaryota</taxon>
        <taxon>Sar</taxon>
        <taxon>Stramenopiles</taxon>
        <taxon>Ochrophyta</taxon>
        <taxon>Bacillariophyta</taxon>
        <taxon>Coscinodiscophyceae</taxon>
        <taxon>Thalassiosirophycidae</taxon>
        <taxon>Stephanodiscales</taxon>
        <taxon>Stephanodiscaceae</taxon>
        <taxon>Stephanodiscus</taxon>
    </lineage>
</organism>
<feature type="compositionally biased region" description="Low complexity" evidence="10">
    <location>
        <begin position="40"/>
        <end position="63"/>
    </location>
</feature>
<dbReference type="Pfam" id="PF00682">
    <property type="entry name" value="HMGL-like"/>
    <property type="match status" value="1"/>
</dbReference>
<dbReference type="PROSITE" id="PS50991">
    <property type="entry name" value="PYR_CT"/>
    <property type="match status" value="1"/>
</dbReference>
<keyword evidence="6" id="KW-0412">Isoleucine biosynthesis</keyword>
<dbReference type="InterPro" id="IPR013709">
    <property type="entry name" value="2-isopropylmalate_synth_dimer"/>
</dbReference>
<evidence type="ECO:0000313" key="12">
    <source>
        <dbReference type="EMBL" id="KAL3779672.1"/>
    </source>
</evidence>
<proteinExistence type="inferred from homology"/>
<evidence type="ECO:0000256" key="3">
    <source>
        <dbReference type="ARBA" id="ARBA00012973"/>
    </source>
</evidence>
<evidence type="ECO:0000256" key="5">
    <source>
        <dbReference type="ARBA" id="ARBA00022605"/>
    </source>
</evidence>
<keyword evidence="8" id="KW-0100">Branched-chain amino acid biosynthesis</keyword>
<comment type="caution">
    <text evidence="12">The sequence shown here is derived from an EMBL/GenBank/DDBJ whole genome shotgun (WGS) entry which is preliminary data.</text>
</comment>
<dbReference type="PANTHER" id="PTHR43538:SF1">
    <property type="entry name" value="(R)-CITRAMALATE SYNTHASE"/>
    <property type="match status" value="1"/>
</dbReference>
<evidence type="ECO:0000256" key="1">
    <source>
        <dbReference type="ARBA" id="ARBA00004743"/>
    </source>
</evidence>
<reference evidence="12 13" key="1">
    <citation type="submission" date="2024-10" db="EMBL/GenBank/DDBJ databases">
        <title>Updated reference genomes for cyclostephanoid diatoms.</title>
        <authorList>
            <person name="Roberts W.R."/>
            <person name="Alverson A.J."/>
        </authorList>
    </citation>
    <scope>NUCLEOTIDE SEQUENCE [LARGE SCALE GENOMIC DNA]</scope>
    <source>
        <strain evidence="12 13">AJA276-08</strain>
    </source>
</reference>
<evidence type="ECO:0000256" key="6">
    <source>
        <dbReference type="ARBA" id="ARBA00022624"/>
    </source>
</evidence>
<comment type="similarity">
    <text evidence="2">Belongs to the alpha-IPM synthase/homocitrate synthase family.</text>
</comment>
<dbReference type="InterPro" id="IPR013785">
    <property type="entry name" value="Aldolase_TIM"/>
</dbReference>
<keyword evidence="7" id="KW-0808">Transferase</keyword>
<keyword evidence="13" id="KW-1185">Reference proteome</keyword>
<dbReference type="InterPro" id="IPR002034">
    <property type="entry name" value="AIPM/Hcit_synth_CS"/>
</dbReference>
<dbReference type="InterPro" id="IPR036230">
    <property type="entry name" value="LeuA_allosteric_dom_sf"/>
</dbReference>
<evidence type="ECO:0000256" key="4">
    <source>
        <dbReference type="ARBA" id="ARBA00022325"/>
    </source>
</evidence>
<name>A0ABD3NVJ6_9STRA</name>
<dbReference type="CDD" id="cd07941">
    <property type="entry name" value="DRE_TIM_LeuA3"/>
    <property type="match status" value="1"/>
</dbReference>
<feature type="domain" description="Pyruvate carboxyltransferase" evidence="11">
    <location>
        <begin position="149"/>
        <end position="419"/>
    </location>
</feature>
<dbReference type="GO" id="GO:0043714">
    <property type="term" value="F:(R)-citramalate synthase activity"/>
    <property type="evidence" value="ECO:0007669"/>
    <property type="project" value="UniProtKB-EC"/>
</dbReference>
<feature type="region of interest" description="Disordered" evidence="10">
    <location>
        <begin position="115"/>
        <end position="146"/>
    </location>
</feature>
<dbReference type="Pfam" id="PF08502">
    <property type="entry name" value="LeuA_dimer"/>
    <property type="match status" value="1"/>
</dbReference>
<accession>A0ABD3NVJ6</accession>
<dbReference type="GO" id="GO:0009098">
    <property type="term" value="P:L-leucine biosynthetic process"/>
    <property type="evidence" value="ECO:0007669"/>
    <property type="project" value="UniProtKB-ARBA"/>
</dbReference>
<comment type="pathway">
    <text evidence="1">Amino-acid biosynthesis; L-isoleucine biosynthesis; 2-oxobutanoate from pyruvate: step 1/3.</text>
</comment>
<evidence type="ECO:0000259" key="11">
    <source>
        <dbReference type="PROSITE" id="PS50991"/>
    </source>
</evidence>
<evidence type="ECO:0000313" key="13">
    <source>
        <dbReference type="Proteomes" id="UP001530315"/>
    </source>
</evidence>
<dbReference type="EMBL" id="JALLAZ020001151">
    <property type="protein sequence ID" value="KAL3779672.1"/>
    <property type="molecule type" value="Genomic_DNA"/>
</dbReference>
<dbReference type="InterPro" id="IPR005675">
    <property type="entry name" value="Citramal_synthase"/>
</dbReference>
<dbReference type="InterPro" id="IPR054691">
    <property type="entry name" value="LeuA/HCS_post-cat"/>
</dbReference>
<evidence type="ECO:0000256" key="7">
    <source>
        <dbReference type="ARBA" id="ARBA00022679"/>
    </source>
</evidence>
<dbReference type="GO" id="GO:0009097">
    <property type="term" value="P:isoleucine biosynthetic process"/>
    <property type="evidence" value="ECO:0007669"/>
    <property type="project" value="UniProtKB-KW"/>
</dbReference>
<sequence length="728" mass="78762">MRSSTSRNPAKKMVQTRRLLMTMTMTIVVASTPSALSFQSPRASSSLSMSSSSSSRSAPLASLRARDEDSNNNMNKKSGVVPESAYDWIQEDLESRAEGGGGVVTDIGDICDRRGGERRRRQLQQQQQREGTQGLPGDGGTTAPGGATALIYDTTLRDGTQMESISVSCDDKIKITRRLSEFNVDYIEAGWPGSNPKDEEYFRRARAELDDVTFSKLVAFGSTRRKGAAACDDAQIRALVESGAPTVCIVAKAHLWQVTDILRADPEENLDMIRDSVSYLVSMGRTVMVDLEHYFDGHAYDAPYVHRCCEAAVEGGASVLVMCDTNGGSMPWDVERVVGEASTRFGGRATLGIHCHNDCGLAVANSLTAVRSGVGLVQGTINGIGERTGNADLCSIVPSLALHCDVRGMSCGDNLEDITSLSRFIDETLNRTPNRAAPYVGASAFAHKGGLHVSAIERSPDSYQHVDPASVGNRLRVLISELSGRQNILGKMRMLDLEDHKGGVDLNERALVILDRVKRLESMGYTFEGADASVELMILHSTRGYCPPFQVLDYTAQVYDTNVDSASRVMSKMERRDVVASGDPPSPASSASALPLEMFSSLARATVKVRVLDGPGLNDEPYLDRLEVSEGDGPVDALANALKKALVPGHPELEDLQLVDYKVRILDPESATRAATRVMIEFKSGKTGQKWTTVSVDRNIISASLNALVDGFEYALKETVAACVVDFE</sequence>
<dbReference type="PROSITE" id="PS00816">
    <property type="entry name" value="AIPM_HOMOCIT_SYNTH_2"/>
    <property type="match status" value="1"/>
</dbReference>
<dbReference type="SUPFAM" id="SSF110921">
    <property type="entry name" value="2-isopropylmalate synthase LeuA, allosteric (dimerisation) domain"/>
    <property type="match status" value="1"/>
</dbReference>
<feature type="compositionally biased region" description="Gly residues" evidence="10">
    <location>
        <begin position="134"/>
        <end position="143"/>
    </location>
</feature>
<keyword evidence="5" id="KW-0028">Amino-acid biosynthesis</keyword>
<gene>
    <name evidence="12" type="ORF">ACHAW5_008693</name>
</gene>
<dbReference type="Pfam" id="PF22617">
    <property type="entry name" value="HCS_D2"/>
    <property type="match status" value="1"/>
</dbReference>
<dbReference type="PROSITE" id="PS00815">
    <property type="entry name" value="AIPM_HOMOCIT_SYNTH_1"/>
    <property type="match status" value="1"/>
</dbReference>